<sequence length="569" mass="61617">MFGAACPPPNRSYSRSSSVSSPHANLQYKQTVESLEIEDLSLQCASAFLDEISNETCRLLLAIPTSEERFYIHSDSLRMQHAQFINVGADVIVTKRNIPPCRATVKWKGRLVGKQGVWFGVQIIDEESKGTGDSDGSVNNIRLFTCEKNNGMFVNIAQLMLVPPKKPLRRPKKKAPSTPSQRSYNMTNGSQTSGDQYLNDLVSQTESELSFMDDVASAETVPLIDLQVNDRVAWPSDKGYEKALVRWIGTLPEDDSLHGEILVGVEFDNPIGKGTGVYKNKRLFEAKKGHASLVPVDGLLKISSSTSSLRNPSDSSSQLSLSNPTRTEGTSRSLHRQRTAADVLESIGIGDLEPSDLNNNSGGMSPEINDQAFPSPNEDLLSSQKPNLASADKSADQDVPNSAAKSIIPVNTLVNGSVAHSACSLSPTSSPHNHSLYDSPATRLSVNGDGVVPPLHTAGCNGPSTDTMNSALHSSGATNSHANSRLDDNSWSDSTSSLPEYATPSKVPQPVKCLPDKVAVLSRQMPKLHKFAKQNSFTRKKIARAKNGLVKMHHTPSLDVREMHDIVLS</sequence>
<comment type="caution">
    <text evidence="3">The sequence shown here is derived from an EMBL/GenBank/DDBJ whole genome shotgun (WGS) entry which is preliminary data.</text>
</comment>
<evidence type="ECO:0000313" key="3">
    <source>
        <dbReference type="EMBL" id="KAF6023083.1"/>
    </source>
</evidence>
<dbReference type="PROSITE" id="PS50245">
    <property type="entry name" value="CAP_GLY_2"/>
    <property type="match status" value="2"/>
</dbReference>
<feature type="region of interest" description="Disordered" evidence="1">
    <location>
        <begin position="165"/>
        <end position="196"/>
    </location>
</feature>
<dbReference type="OrthoDB" id="6287070at2759"/>
<accession>A0A7J7JAU6</accession>
<reference evidence="3" key="1">
    <citation type="submission" date="2020-06" db="EMBL/GenBank/DDBJ databases">
        <title>Draft genome of Bugula neritina, a colonial animal packing powerful symbionts and potential medicines.</title>
        <authorList>
            <person name="Rayko M."/>
        </authorList>
    </citation>
    <scope>NUCLEOTIDE SEQUENCE [LARGE SCALE GENOMIC DNA]</scope>
    <source>
        <strain evidence="3">Kwan_BN1</strain>
    </source>
</reference>
<keyword evidence="4" id="KW-1185">Reference proteome</keyword>
<dbReference type="Gene3D" id="2.30.30.190">
    <property type="entry name" value="CAP Gly-rich-like domain"/>
    <property type="match status" value="2"/>
</dbReference>
<feature type="domain" description="CAP-Gly" evidence="2">
    <location>
        <begin position="109"/>
        <end position="155"/>
    </location>
</feature>
<dbReference type="Proteomes" id="UP000593567">
    <property type="component" value="Unassembled WGS sequence"/>
</dbReference>
<dbReference type="SUPFAM" id="SSF74924">
    <property type="entry name" value="Cap-Gly domain"/>
    <property type="match status" value="2"/>
</dbReference>
<dbReference type="AlphaFoldDB" id="A0A7J7JAU6"/>
<gene>
    <name evidence="3" type="ORF">EB796_018621</name>
</gene>
<dbReference type="InterPro" id="IPR036859">
    <property type="entry name" value="CAP-Gly_dom_sf"/>
</dbReference>
<feature type="compositionally biased region" description="Low complexity" evidence="1">
    <location>
        <begin position="305"/>
        <end position="322"/>
    </location>
</feature>
<name>A0A7J7JAU6_BUGNE</name>
<feature type="compositionally biased region" description="Polar residues" evidence="1">
    <location>
        <begin position="462"/>
        <end position="498"/>
    </location>
</feature>
<feature type="region of interest" description="Disordered" evidence="1">
    <location>
        <begin position="305"/>
        <end position="400"/>
    </location>
</feature>
<evidence type="ECO:0000313" key="4">
    <source>
        <dbReference type="Proteomes" id="UP000593567"/>
    </source>
</evidence>
<evidence type="ECO:0000256" key="1">
    <source>
        <dbReference type="SAM" id="MobiDB-lite"/>
    </source>
</evidence>
<organism evidence="3 4">
    <name type="scientific">Bugula neritina</name>
    <name type="common">Brown bryozoan</name>
    <name type="synonym">Sertularia neritina</name>
    <dbReference type="NCBI Taxonomy" id="10212"/>
    <lineage>
        <taxon>Eukaryota</taxon>
        <taxon>Metazoa</taxon>
        <taxon>Spiralia</taxon>
        <taxon>Lophotrochozoa</taxon>
        <taxon>Bryozoa</taxon>
        <taxon>Gymnolaemata</taxon>
        <taxon>Cheilostomatida</taxon>
        <taxon>Flustrina</taxon>
        <taxon>Buguloidea</taxon>
        <taxon>Bugulidae</taxon>
        <taxon>Bugula</taxon>
    </lineage>
</organism>
<dbReference type="InterPro" id="IPR000938">
    <property type="entry name" value="CAP-Gly_domain"/>
</dbReference>
<feature type="region of interest" description="Disordered" evidence="1">
    <location>
        <begin position="1"/>
        <end position="21"/>
    </location>
</feature>
<feature type="compositionally biased region" description="Polar residues" evidence="1">
    <location>
        <begin position="323"/>
        <end position="332"/>
    </location>
</feature>
<protein>
    <submittedName>
        <fullName evidence="3">CYLD</fullName>
    </submittedName>
</protein>
<dbReference type="SMART" id="SM01052">
    <property type="entry name" value="CAP_GLY"/>
    <property type="match status" value="2"/>
</dbReference>
<feature type="compositionally biased region" description="Low complexity" evidence="1">
    <location>
        <begin position="11"/>
        <end position="21"/>
    </location>
</feature>
<feature type="region of interest" description="Disordered" evidence="1">
    <location>
        <begin position="421"/>
        <end position="440"/>
    </location>
</feature>
<feature type="compositionally biased region" description="Polar residues" evidence="1">
    <location>
        <begin position="177"/>
        <end position="196"/>
    </location>
</feature>
<feature type="domain" description="CAP-Gly" evidence="2">
    <location>
        <begin position="261"/>
        <end position="302"/>
    </location>
</feature>
<feature type="compositionally biased region" description="Pro residues" evidence="1">
    <location>
        <begin position="1"/>
        <end position="10"/>
    </location>
</feature>
<feature type="compositionally biased region" description="Polar residues" evidence="1">
    <location>
        <begin position="423"/>
        <end position="433"/>
    </location>
</feature>
<feature type="region of interest" description="Disordered" evidence="1">
    <location>
        <begin position="453"/>
        <end position="509"/>
    </location>
</feature>
<feature type="compositionally biased region" description="Basic residues" evidence="1">
    <location>
        <begin position="166"/>
        <end position="175"/>
    </location>
</feature>
<evidence type="ECO:0000259" key="2">
    <source>
        <dbReference type="PROSITE" id="PS50245"/>
    </source>
</evidence>
<dbReference type="EMBL" id="VXIV02002765">
    <property type="protein sequence ID" value="KAF6023083.1"/>
    <property type="molecule type" value="Genomic_DNA"/>
</dbReference>
<dbReference type="Pfam" id="PF01302">
    <property type="entry name" value="CAP_GLY"/>
    <property type="match status" value="2"/>
</dbReference>
<proteinExistence type="predicted"/>